<reference evidence="4" key="2">
    <citation type="submission" date="2022-06" db="UniProtKB">
        <authorList>
            <consortium name="EnsemblMetazoa"/>
        </authorList>
    </citation>
    <scope>IDENTIFICATION</scope>
    <source>
        <strain evidence="4">PS312</strain>
    </source>
</reference>
<comment type="similarity">
    <text evidence="1">Belongs to the peptidase C48 family.</text>
</comment>
<dbReference type="Proteomes" id="UP000005239">
    <property type="component" value="Unassembled WGS sequence"/>
</dbReference>
<reference evidence="5" key="1">
    <citation type="journal article" date="2008" name="Nat. Genet.">
        <title>The Pristionchus pacificus genome provides a unique perspective on nematode lifestyle and parasitism.</title>
        <authorList>
            <person name="Dieterich C."/>
            <person name="Clifton S.W."/>
            <person name="Schuster L.N."/>
            <person name="Chinwalla A."/>
            <person name="Delehaunty K."/>
            <person name="Dinkelacker I."/>
            <person name="Fulton L."/>
            <person name="Fulton R."/>
            <person name="Godfrey J."/>
            <person name="Minx P."/>
            <person name="Mitreva M."/>
            <person name="Roeseler W."/>
            <person name="Tian H."/>
            <person name="Witte H."/>
            <person name="Yang S.P."/>
            <person name="Wilson R.K."/>
            <person name="Sommer R.J."/>
        </authorList>
    </citation>
    <scope>NUCLEOTIDE SEQUENCE [LARGE SCALE GENOMIC DNA]</scope>
    <source>
        <strain evidence="5">PS312</strain>
    </source>
</reference>
<accession>A0A8R1U9F8</accession>
<organism evidence="4 5">
    <name type="scientific">Pristionchus pacificus</name>
    <name type="common">Parasitic nematode worm</name>
    <dbReference type="NCBI Taxonomy" id="54126"/>
    <lineage>
        <taxon>Eukaryota</taxon>
        <taxon>Metazoa</taxon>
        <taxon>Ecdysozoa</taxon>
        <taxon>Nematoda</taxon>
        <taxon>Chromadorea</taxon>
        <taxon>Rhabditida</taxon>
        <taxon>Rhabditina</taxon>
        <taxon>Diplogasteromorpha</taxon>
        <taxon>Diplogasteroidea</taxon>
        <taxon>Neodiplogasteridae</taxon>
        <taxon>Pristionchus</taxon>
    </lineage>
</organism>
<keyword evidence="5" id="KW-1185">Reference proteome</keyword>
<dbReference type="InterPro" id="IPR003653">
    <property type="entry name" value="Peptidase_C48_C"/>
</dbReference>
<dbReference type="PROSITE" id="PS50600">
    <property type="entry name" value="ULP_PROTEASE"/>
    <property type="match status" value="1"/>
</dbReference>
<dbReference type="AlphaFoldDB" id="A0A2A6BNG8"/>
<evidence type="ECO:0000256" key="1">
    <source>
        <dbReference type="ARBA" id="ARBA00005234"/>
    </source>
</evidence>
<dbReference type="Pfam" id="PF02902">
    <property type="entry name" value="Peptidase_C48"/>
    <property type="match status" value="1"/>
</dbReference>
<name>A0A2A6BNG8_PRIPA</name>
<proteinExistence type="inferred from homology"/>
<keyword evidence="2" id="KW-0645">Protease</keyword>
<dbReference type="GO" id="GO:0008234">
    <property type="term" value="F:cysteine-type peptidase activity"/>
    <property type="evidence" value="ECO:0007669"/>
    <property type="project" value="InterPro"/>
</dbReference>
<evidence type="ECO:0000256" key="3">
    <source>
        <dbReference type="ARBA" id="ARBA00022801"/>
    </source>
</evidence>
<accession>A0A2A6BNG8</accession>
<evidence type="ECO:0000313" key="4">
    <source>
        <dbReference type="EnsemblMetazoa" id="PPA11241.1"/>
    </source>
</evidence>
<evidence type="ECO:0000313" key="5">
    <source>
        <dbReference type="Proteomes" id="UP000005239"/>
    </source>
</evidence>
<evidence type="ECO:0000256" key="2">
    <source>
        <dbReference type="ARBA" id="ARBA00022670"/>
    </source>
</evidence>
<sequence>MYKNVTHVFLNDRLILENGRFCATESGESLVIVDSNGNKHACNVEDVGSLEFYFHETGPSMAPVYNVIIVLRFAKDLIFLCGPVSPVDSFVLTVSDAFKMFNNIQFLVIKFSQILKKDVVKAVPFTRMPRCVKEVIVQVGRDYESDPIRREGKETHDCATKEPKAISNDGVVDLFSDEEAGIKSLEPGLYLNDEIINLALRLAVKKYPSVCLFDTYETDKIFRIFKNGEYDVNSTMEESVFKNNFAKYFFKGKGNEETPRELEDTFFDKKMLLFPICQSRHWYLVVVVNPLLADVHNYLTPAQPLDTSAMAYFIDSLHGLKGHDTMGHRVNLTWTCIFSFIRLAASFYAHSYLSPNLITCVYESNLPPQTNNSDCGAHLVHNTELMAELYDVMIKAPPKVRVSEEQREKVMEKVNGFRTRYKTYLERCNLKGNDN</sequence>
<gene>
    <name evidence="4" type="primary">WBGene00100795</name>
</gene>
<dbReference type="SUPFAM" id="SSF54001">
    <property type="entry name" value="Cysteine proteinases"/>
    <property type="match status" value="1"/>
</dbReference>
<dbReference type="Gene3D" id="3.40.395.10">
    <property type="entry name" value="Adenoviral Proteinase, Chain A"/>
    <property type="match status" value="1"/>
</dbReference>
<protein>
    <submittedName>
        <fullName evidence="4">Peptidase</fullName>
    </submittedName>
</protein>
<dbReference type="InterPro" id="IPR038765">
    <property type="entry name" value="Papain-like_cys_pep_sf"/>
</dbReference>
<dbReference type="OrthoDB" id="442460at2759"/>
<dbReference type="EnsemblMetazoa" id="PPA11241.1">
    <property type="protein sequence ID" value="PPA11241.1"/>
    <property type="gene ID" value="WBGene00100795"/>
</dbReference>
<keyword evidence="3" id="KW-0378">Hydrolase</keyword>
<dbReference type="GO" id="GO:0006508">
    <property type="term" value="P:proteolysis"/>
    <property type="evidence" value="ECO:0007669"/>
    <property type="project" value="UniProtKB-KW"/>
</dbReference>